<protein>
    <recommendedName>
        <fullName evidence="2">DUF4283 domain-containing protein</fullName>
    </recommendedName>
</protein>
<organism evidence="3 4">
    <name type="scientific">Microthlaspi erraticum</name>
    <dbReference type="NCBI Taxonomy" id="1685480"/>
    <lineage>
        <taxon>Eukaryota</taxon>
        <taxon>Viridiplantae</taxon>
        <taxon>Streptophyta</taxon>
        <taxon>Embryophyta</taxon>
        <taxon>Tracheophyta</taxon>
        <taxon>Spermatophyta</taxon>
        <taxon>Magnoliopsida</taxon>
        <taxon>eudicotyledons</taxon>
        <taxon>Gunneridae</taxon>
        <taxon>Pentapetalae</taxon>
        <taxon>rosids</taxon>
        <taxon>malvids</taxon>
        <taxon>Brassicales</taxon>
        <taxon>Brassicaceae</taxon>
        <taxon>Coluteocarpeae</taxon>
        <taxon>Microthlaspi</taxon>
    </lineage>
</organism>
<dbReference type="Proteomes" id="UP000467841">
    <property type="component" value="Unassembled WGS sequence"/>
</dbReference>
<dbReference type="OrthoDB" id="1939300at2759"/>
<feature type="region of interest" description="Disordered" evidence="1">
    <location>
        <begin position="1"/>
        <end position="23"/>
    </location>
</feature>
<keyword evidence="4" id="KW-1185">Reference proteome</keyword>
<gene>
    <name evidence="3" type="ORF">MERR_LOCUS48829</name>
</gene>
<feature type="domain" description="DUF4283" evidence="2">
    <location>
        <begin position="161"/>
        <end position="243"/>
    </location>
</feature>
<accession>A0A6D2L7A1</accession>
<name>A0A6D2L7A1_9BRAS</name>
<feature type="compositionally biased region" description="Low complexity" evidence="1">
    <location>
        <begin position="356"/>
        <end position="372"/>
    </location>
</feature>
<evidence type="ECO:0000313" key="3">
    <source>
        <dbReference type="EMBL" id="CAA7061593.1"/>
    </source>
</evidence>
<dbReference type="Pfam" id="PF14111">
    <property type="entry name" value="DUF4283"/>
    <property type="match status" value="1"/>
</dbReference>
<evidence type="ECO:0000256" key="1">
    <source>
        <dbReference type="SAM" id="MobiDB-lite"/>
    </source>
</evidence>
<dbReference type="InterPro" id="IPR025558">
    <property type="entry name" value="DUF4283"/>
</dbReference>
<reference evidence="3" key="1">
    <citation type="submission" date="2020-01" db="EMBL/GenBank/DDBJ databases">
        <authorList>
            <person name="Mishra B."/>
        </authorList>
    </citation>
    <scope>NUCLEOTIDE SEQUENCE [LARGE SCALE GENOMIC DNA]</scope>
</reference>
<feature type="region of interest" description="Disordered" evidence="1">
    <location>
        <begin position="43"/>
        <end position="114"/>
    </location>
</feature>
<dbReference type="PANTHER" id="PTHR31286">
    <property type="entry name" value="GLYCINE-RICH CELL WALL STRUCTURAL PROTEIN 1.8-LIKE"/>
    <property type="match status" value="1"/>
</dbReference>
<dbReference type="PANTHER" id="PTHR31286:SF159">
    <property type="entry name" value="DUF4283 DOMAIN-CONTAINING PROTEIN"/>
    <property type="match status" value="1"/>
</dbReference>
<proteinExistence type="predicted"/>
<feature type="compositionally biased region" description="Polar residues" evidence="1">
    <location>
        <begin position="379"/>
        <end position="391"/>
    </location>
</feature>
<feature type="compositionally biased region" description="Low complexity" evidence="1">
    <location>
        <begin position="60"/>
        <end position="77"/>
    </location>
</feature>
<sequence>MTTPVLPTPPIPPDLLILHSTDPLAPVSSPLRYRDTVIVDLAGSSPVVNSGKKELPPAAPSSKNGSIKSSSSPPSSIVAPTADVGLPGYGKTVESSESASANPSSLSNSADLPSKPSKEFNWAAGLKSSCKIPESNVVVTTTPEGVPRVKVPNAVFKRGAKLHSDYIVGIFYGNPPSYGKIWGVLNYLWGKDRKVTIHNLTPNAFLFRIPSASLRNKVLQHELWRVGDSPFFVTEWKASFSLDPPSLKKAPIWATITNIPFDLVTDEGLSIIAKPLGKIVDKKPFTSVNSAEVKVIVDLTSTLPTTTEIERDDGQIVVLSVTYPWLPPLCSVCNEIGHKALFCPVVKKPKSGKVNSLSSGQSVQKPSSSGKSAQKQDHTPNIQNSASSGSQVWVEKQKSSLGNQVRHDVVSGVSPSMEPQQNEEIVKEKECAQLEPPNKAPPKVFGDNSYLKATKENSVVAFSAKETFSTQTQFQIAVNTTQRKIVPATSSEALVSPNAFDLLAVESEEGEEDSEYEDP</sequence>
<feature type="compositionally biased region" description="Pro residues" evidence="1">
    <location>
        <begin position="1"/>
        <end position="13"/>
    </location>
</feature>
<evidence type="ECO:0000313" key="4">
    <source>
        <dbReference type="Proteomes" id="UP000467841"/>
    </source>
</evidence>
<evidence type="ECO:0000259" key="2">
    <source>
        <dbReference type="Pfam" id="PF14111"/>
    </source>
</evidence>
<feature type="region of interest" description="Disordered" evidence="1">
    <location>
        <begin position="352"/>
        <end position="425"/>
    </location>
</feature>
<dbReference type="EMBL" id="CACVBM020001884">
    <property type="protein sequence ID" value="CAA7061593.1"/>
    <property type="molecule type" value="Genomic_DNA"/>
</dbReference>
<feature type="compositionally biased region" description="Polar residues" evidence="1">
    <location>
        <begin position="413"/>
        <end position="423"/>
    </location>
</feature>
<feature type="compositionally biased region" description="Low complexity" evidence="1">
    <location>
        <begin position="95"/>
        <end position="114"/>
    </location>
</feature>
<comment type="caution">
    <text evidence="3">The sequence shown here is derived from an EMBL/GenBank/DDBJ whole genome shotgun (WGS) entry which is preliminary data.</text>
</comment>
<dbReference type="AlphaFoldDB" id="A0A6D2L7A1"/>
<dbReference type="InterPro" id="IPR040256">
    <property type="entry name" value="At4g02000-like"/>
</dbReference>